<gene>
    <name evidence="9" type="ORF">ABS642_12350</name>
</gene>
<accession>A0AAU7VRP3</accession>
<keyword evidence="2" id="KW-1003">Cell membrane</keyword>
<dbReference type="SUPFAM" id="SSF52540">
    <property type="entry name" value="P-loop containing nucleoside triphosphate hydrolases"/>
    <property type="match status" value="1"/>
</dbReference>
<keyword evidence="3" id="KW-0997">Cell inner membrane</keyword>
<evidence type="ECO:0000256" key="7">
    <source>
        <dbReference type="ARBA" id="ARBA00023136"/>
    </source>
</evidence>
<name>A0AAU7VRP3_9MICO</name>
<dbReference type="InterPro" id="IPR050093">
    <property type="entry name" value="ABC_SmlMolc_Importer"/>
</dbReference>
<evidence type="ECO:0000256" key="3">
    <source>
        <dbReference type="ARBA" id="ARBA00022519"/>
    </source>
</evidence>
<dbReference type="PROSITE" id="PS50893">
    <property type="entry name" value="ABC_TRANSPORTER_2"/>
    <property type="match status" value="1"/>
</dbReference>
<feature type="domain" description="ABC transporter" evidence="8">
    <location>
        <begin position="1"/>
        <end position="236"/>
    </location>
</feature>
<dbReference type="InterPro" id="IPR003439">
    <property type="entry name" value="ABC_transporter-like_ATP-bd"/>
</dbReference>
<sequence length="386" mass="39715">MSGLSAHIVVAREHFAVDIALDVAPGETVAVMGPSGAGKSTLLQALAGLEPLTAGEISVGERVVDRVEAPRVRTEPKNRGIVLLGQDARLFPHLTVRENVAFGPRAGGADARAARDAADEWLIRVGLPGAGDRMPRELSGGEGQRVAVARALAASPRAVLLDEPLVALDPETAGEIRRMLRDQLAGTTTIAVTHDAADAVALAERLIVIESGRVTQSGPVREVLAAPASGFVASIAGVNRVVGVARGGGWSNGELHLTSTDAASRALAATDGAPLVAVFRPQDVRVVDAATNPDACRTQITRLESTLAGIRVHTPFCQVDVSLADATGLAPGDPLQLRVDPAGVRFVAGADDHRRLLDRSLAVAGNVPVVAVPPTLDGGSRVSLGG</sequence>
<dbReference type="RefSeq" id="WP_350350299.1">
    <property type="nucleotide sequence ID" value="NZ_CP158357.1"/>
</dbReference>
<keyword evidence="1" id="KW-0813">Transport</keyword>
<proteinExistence type="predicted"/>
<keyword evidence="7" id="KW-0472">Membrane</keyword>
<evidence type="ECO:0000256" key="4">
    <source>
        <dbReference type="ARBA" id="ARBA00022741"/>
    </source>
</evidence>
<reference evidence="9" key="1">
    <citation type="submission" date="2024-06" db="EMBL/GenBank/DDBJ databases">
        <title>Draft genome sequence of Microbacterium sp. strain A8/3-1, isolated from Oxytropis tragacanthoides Fisch. ex DC. Root nodules in the Altai region of Russia.</title>
        <authorList>
            <person name="Sazanova A."/>
            <person name="Guro P."/>
            <person name="Kuznetsova I."/>
            <person name="Belimov A."/>
            <person name="Safronova V."/>
        </authorList>
    </citation>
    <scope>NUCLEOTIDE SEQUENCE</scope>
    <source>
        <strain evidence="9">A8/3-1</strain>
    </source>
</reference>
<keyword evidence="4" id="KW-0547">Nucleotide-binding</keyword>
<dbReference type="EMBL" id="CP158357">
    <property type="protein sequence ID" value="XBX76701.1"/>
    <property type="molecule type" value="Genomic_DNA"/>
</dbReference>
<evidence type="ECO:0000256" key="1">
    <source>
        <dbReference type="ARBA" id="ARBA00022448"/>
    </source>
</evidence>
<dbReference type="GO" id="GO:0016887">
    <property type="term" value="F:ATP hydrolysis activity"/>
    <property type="evidence" value="ECO:0007669"/>
    <property type="project" value="InterPro"/>
</dbReference>
<evidence type="ECO:0000313" key="9">
    <source>
        <dbReference type="EMBL" id="XBX76701.1"/>
    </source>
</evidence>
<dbReference type="AlphaFoldDB" id="A0AAU7VRP3"/>
<evidence type="ECO:0000256" key="5">
    <source>
        <dbReference type="ARBA" id="ARBA00022840"/>
    </source>
</evidence>
<dbReference type="PANTHER" id="PTHR42781:SF1">
    <property type="entry name" value="THIAMINE IMPORT ATP-BINDING PROTEIN THIQ"/>
    <property type="match status" value="1"/>
</dbReference>
<evidence type="ECO:0000256" key="2">
    <source>
        <dbReference type="ARBA" id="ARBA00022475"/>
    </source>
</evidence>
<dbReference type="SMART" id="SM00382">
    <property type="entry name" value="AAA"/>
    <property type="match status" value="1"/>
</dbReference>
<dbReference type="Gene3D" id="3.40.50.300">
    <property type="entry name" value="P-loop containing nucleotide triphosphate hydrolases"/>
    <property type="match status" value="1"/>
</dbReference>
<keyword evidence="6" id="KW-1278">Translocase</keyword>
<protein>
    <submittedName>
        <fullName evidence="9">ABC transporter ATP-binding protein</fullName>
    </submittedName>
</protein>
<dbReference type="InterPro" id="IPR003593">
    <property type="entry name" value="AAA+_ATPase"/>
</dbReference>
<dbReference type="PANTHER" id="PTHR42781">
    <property type="entry name" value="SPERMIDINE/PUTRESCINE IMPORT ATP-BINDING PROTEIN POTA"/>
    <property type="match status" value="1"/>
</dbReference>
<evidence type="ECO:0000259" key="8">
    <source>
        <dbReference type="PROSITE" id="PS50893"/>
    </source>
</evidence>
<dbReference type="GO" id="GO:0005524">
    <property type="term" value="F:ATP binding"/>
    <property type="evidence" value="ECO:0007669"/>
    <property type="project" value="UniProtKB-KW"/>
</dbReference>
<evidence type="ECO:0000256" key="6">
    <source>
        <dbReference type="ARBA" id="ARBA00022967"/>
    </source>
</evidence>
<keyword evidence="5 9" id="KW-0067">ATP-binding</keyword>
<organism evidence="9">
    <name type="scientific">Microbacterium sp. A8/3-1</name>
    <dbReference type="NCBI Taxonomy" id="3160749"/>
    <lineage>
        <taxon>Bacteria</taxon>
        <taxon>Bacillati</taxon>
        <taxon>Actinomycetota</taxon>
        <taxon>Actinomycetes</taxon>
        <taxon>Micrococcales</taxon>
        <taxon>Microbacteriaceae</taxon>
        <taxon>Microbacterium</taxon>
    </lineage>
</organism>
<dbReference type="InterPro" id="IPR027417">
    <property type="entry name" value="P-loop_NTPase"/>
</dbReference>
<dbReference type="Pfam" id="PF00005">
    <property type="entry name" value="ABC_tran"/>
    <property type="match status" value="1"/>
</dbReference>